<dbReference type="InterPro" id="IPR051310">
    <property type="entry name" value="MCP_chemotaxis"/>
</dbReference>
<accession>A0ABU6JEL7</accession>
<name>A0ABU6JEL7_9BURK</name>
<dbReference type="Pfam" id="PF00015">
    <property type="entry name" value="MCPsignal"/>
    <property type="match status" value="1"/>
</dbReference>
<evidence type="ECO:0000259" key="6">
    <source>
        <dbReference type="PROSITE" id="PS50111"/>
    </source>
</evidence>
<reference evidence="8 9" key="1">
    <citation type="submission" date="2023-10" db="EMBL/GenBank/DDBJ databases">
        <title>Noviherbaspirillum sp. CPCC 100848 genome assembly.</title>
        <authorList>
            <person name="Li X.Y."/>
            <person name="Fang X.M."/>
        </authorList>
    </citation>
    <scope>NUCLEOTIDE SEQUENCE [LARGE SCALE GENOMIC DNA]</scope>
    <source>
        <strain evidence="8 9">CPCC 100848</strain>
    </source>
</reference>
<gene>
    <name evidence="8" type="ORF">RY831_23360</name>
</gene>
<dbReference type="PROSITE" id="PS50111">
    <property type="entry name" value="CHEMOTAXIS_TRANSDUC_2"/>
    <property type="match status" value="1"/>
</dbReference>
<dbReference type="CDD" id="cd19411">
    <property type="entry name" value="MCP2201-like_sensor"/>
    <property type="match status" value="1"/>
</dbReference>
<dbReference type="EMBL" id="JAWIIV010000025">
    <property type="protein sequence ID" value="MEC4722111.1"/>
    <property type="molecule type" value="Genomic_DNA"/>
</dbReference>
<dbReference type="InterPro" id="IPR004090">
    <property type="entry name" value="Chemotax_Me-accpt_rcpt"/>
</dbReference>
<protein>
    <submittedName>
        <fullName evidence="8">Methyl-accepting chemotaxis protein</fullName>
    </submittedName>
</protein>
<feature type="region of interest" description="Disordered" evidence="4">
    <location>
        <begin position="526"/>
        <end position="545"/>
    </location>
</feature>
<evidence type="ECO:0000259" key="7">
    <source>
        <dbReference type="PROSITE" id="PS50885"/>
    </source>
</evidence>
<evidence type="ECO:0000256" key="2">
    <source>
        <dbReference type="ARBA" id="ARBA00029447"/>
    </source>
</evidence>
<dbReference type="SMART" id="SM00283">
    <property type="entry name" value="MA"/>
    <property type="match status" value="1"/>
</dbReference>
<keyword evidence="1" id="KW-0488">Methylation</keyword>
<dbReference type="InterPro" id="IPR004089">
    <property type="entry name" value="MCPsignal_dom"/>
</dbReference>
<dbReference type="InterPro" id="IPR024478">
    <property type="entry name" value="HlyB_4HB_MCP"/>
</dbReference>
<keyword evidence="5" id="KW-1133">Transmembrane helix</keyword>
<keyword evidence="9" id="KW-1185">Reference proteome</keyword>
<dbReference type="SMART" id="SM00304">
    <property type="entry name" value="HAMP"/>
    <property type="match status" value="1"/>
</dbReference>
<comment type="similarity">
    <text evidence="2">Belongs to the methyl-accepting chemotaxis (MCP) protein family.</text>
</comment>
<keyword evidence="5" id="KW-0812">Transmembrane</keyword>
<evidence type="ECO:0000256" key="4">
    <source>
        <dbReference type="SAM" id="MobiDB-lite"/>
    </source>
</evidence>
<organism evidence="8 9">
    <name type="scientific">Noviherbaspirillum album</name>
    <dbReference type="NCBI Taxonomy" id="3080276"/>
    <lineage>
        <taxon>Bacteria</taxon>
        <taxon>Pseudomonadati</taxon>
        <taxon>Pseudomonadota</taxon>
        <taxon>Betaproteobacteria</taxon>
        <taxon>Burkholderiales</taxon>
        <taxon>Oxalobacteraceae</taxon>
        <taxon>Noviherbaspirillum</taxon>
    </lineage>
</organism>
<proteinExistence type="inferred from homology"/>
<keyword evidence="5" id="KW-0472">Membrane</keyword>
<dbReference type="RefSeq" id="WP_326508791.1">
    <property type="nucleotide sequence ID" value="NZ_JAWIIV010000025.1"/>
</dbReference>
<evidence type="ECO:0000256" key="3">
    <source>
        <dbReference type="PROSITE-ProRule" id="PRU00284"/>
    </source>
</evidence>
<dbReference type="Pfam" id="PF12729">
    <property type="entry name" value="4HB_MCP_1"/>
    <property type="match status" value="1"/>
</dbReference>
<keyword evidence="3" id="KW-0807">Transducer</keyword>
<dbReference type="SUPFAM" id="SSF58104">
    <property type="entry name" value="Methyl-accepting chemotaxis protein (MCP) signaling domain"/>
    <property type="match status" value="1"/>
</dbReference>
<dbReference type="PROSITE" id="PS50885">
    <property type="entry name" value="HAMP"/>
    <property type="match status" value="1"/>
</dbReference>
<feature type="domain" description="Methyl-accepting transducer" evidence="6">
    <location>
        <begin position="267"/>
        <end position="496"/>
    </location>
</feature>
<dbReference type="PANTHER" id="PTHR43531:SF14">
    <property type="entry name" value="METHYL-ACCEPTING CHEMOTAXIS PROTEIN I-RELATED"/>
    <property type="match status" value="1"/>
</dbReference>
<dbReference type="PRINTS" id="PR00260">
    <property type="entry name" value="CHEMTRNSDUCR"/>
</dbReference>
<evidence type="ECO:0000313" key="9">
    <source>
        <dbReference type="Proteomes" id="UP001352263"/>
    </source>
</evidence>
<dbReference type="PANTHER" id="PTHR43531">
    <property type="entry name" value="PROTEIN ICFG"/>
    <property type="match status" value="1"/>
</dbReference>
<sequence>MNKLRIGTRLALAFALMLTLTLTLGAFAISQLGEVRQVANDISEKWMAAARFTAEINTDSSNFRIAEIQHILSSEPEEKAKYEKEMEAIAKNIEKNASSYAALIRSEKEKSMWDEFNRERRRYLDEHERIKKLSLANEMEDAKSVLRYNSQQKYERASAALRRLVDYNVNKGQAAAAASATTYNAANSWIVMAMLVALALGTLLAVTITRSIVKPLRAALNVAETAAMGDLTTTVNVVGRDDAAKLLSALQHMNEGLSTLVSGVRAGSDQIAIGSREIAQGNADLSYRTEQQASNLQQIVYSMEKVSEGVKETAEAANNVTELANSASHAAVEGGQVITSVVDTMHEITAATARIGEITGLIDSIAFQTNILALNAAVEAARAGEMGRGFAVVASEVRMLAHRSAEAAKEIKSLIKDSNDKVKAGGRLVDDALKSVHLICHEVSSVNEMVSRISAATSEQASSIDVVCNAVTKLDIATQQNSALVEESAAASENLAEQAQYLVNAVAAFKVAQRVPLEEQVQEACAKSSEPPRLSEQAARRLVEA</sequence>
<dbReference type="Proteomes" id="UP001352263">
    <property type="component" value="Unassembled WGS sequence"/>
</dbReference>
<dbReference type="Pfam" id="PF00672">
    <property type="entry name" value="HAMP"/>
    <property type="match status" value="1"/>
</dbReference>
<evidence type="ECO:0000313" key="8">
    <source>
        <dbReference type="EMBL" id="MEC4722111.1"/>
    </source>
</evidence>
<evidence type="ECO:0000256" key="5">
    <source>
        <dbReference type="SAM" id="Phobius"/>
    </source>
</evidence>
<feature type="domain" description="HAMP" evidence="7">
    <location>
        <begin position="210"/>
        <end position="262"/>
    </location>
</feature>
<dbReference type="CDD" id="cd11386">
    <property type="entry name" value="MCP_signal"/>
    <property type="match status" value="1"/>
</dbReference>
<feature type="transmembrane region" description="Helical" evidence="5">
    <location>
        <begin position="189"/>
        <end position="208"/>
    </location>
</feature>
<comment type="caution">
    <text evidence="8">The sequence shown here is derived from an EMBL/GenBank/DDBJ whole genome shotgun (WGS) entry which is preliminary data.</text>
</comment>
<dbReference type="InterPro" id="IPR047347">
    <property type="entry name" value="YvaQ-like_sensor"/>
</dbReference>
<evidence type="ECO:0000256" key="1">
    <source>
        <dbReference type="ARBA" id="ARBA00022481"/>
    </source>
</evidence>
<dbReference type="Gene3D" id="1.10.287.950">
    <property type="entry name" value="Methyl-accepting chemotaxis protein"/>
    <property type="match status" value="1"/>
</dbReference>
<dbReference type="InterPro" id="IPR003660">
    <property type="entry name" value="HAMP_dom"/>
</dbReference>